<name>A0A9P6AZ33_9AGAM</name>
<organism evidence="2 3">
    <name type="scientific">Hydnum rufescens UP504</name>
    <dbReference type="NCBI Taxonomy" id="1448309"/>
    <lineage>
        <taxon>Eukaryota</taxon>
        <taxon>Fungi</taxon>
        <taxon>Dikarya</taxon>
        <taxon>Basidiomycota</taxon>
        <taxon>Agaricomycotina</taxon>
        <taxon>Agaricomycetes</taxon>
        <taxon>Cantharellales</taxon>
        <taxon>Hydnaceae</taxon>
        <taxon>Hydnum</taxon>
    </lineage>
</organism>
<gene>
    <name evidence="2" type="ORF">BS47DRAFT_855376</name>
</gene>
<feature type="compositionally biased region" description="Pro residues" evidence="1">
    <location>
        <begin position="53"/>
        <end position="62"/>
    </location>
</feature>
<sequence length="62" mass="6648">MWIHTELTEPLSKLRPKKDLSLTDGFTHPTLPAPLPTLWGITSPPTAGGLDPSNPPNCTPCS</sequence>
<keyword evidence="3" id="KW-1185">Reference proteome</keyword>
<dbReference type="EMBL" id="MU128958">
    <property type="protein sequence ID" value="KAF9514668.1"/>
    <property type="molecule type" value="Genomic_DNA"/>
</dbReference>
<feature type="region of interest" description="Disordered" evidence="1">
    <location>
        <begin position="33"/>
        <end position="62"/>
    </location>
</feature>
<proteinExistence type="predicted"/>
<accession>A0A9P6AZ33</accession>
<evidence type="ECO:0000313" key="3">
    <source>
        <dbReference type="Proteomes" id="UP000886523"/>
    </source>
</evidence>
<dbReference type="Proteomes" id="UP000886523">
    <property type="component" value="Unassembled WGS sequence"/>
</dbReference>
<reference evidence="2" key="1">
    <citation type="journal article" date="2020" name="Nat. Commun.">
        <title>Large-scale genome sequencing of mycorrhizal fungi provides insights into the early evolution of symbiotic traits.</title>
        <authorList>
            <person name="Miyauchi S."/>
            <person name="Kiss E."/>
            <person name="Kuo A."/>
            <person name="Drula E."/>
            <person name="Kohler A."/>
            <person name="Sanchez-Garcia M."/>
            <person name="Morin E."/>
            <person name="Andreopoulos B."/>
            <person name="Barry K.W."/>
            <person name="Bonito G."/>
            <person name="Buee M."/>
            <person name="Carver A."/>
            <person name="Chen C."/>
            <person name="Cichocki N."/>
            <person name="Clum A."/>
            <person name="Culley D."/>
            <person name="Crous P.W."/>
            <person name="Fauchery L."/>
            <person name="Girlanda M."/>
            <person name="Hayes R.D."/>
            <person name="Keri Z."/>
            <person name="LaButti K."/>
            <person name="Lipzen A."/>
            <person name="Lombard V."/>
            <person name="Magnuson J."/>
            <person name="Maillard F."/>
            <person name="Murat C."/>
            <person name="Nolan M."/>
            <person name="Ohm R.A."/>
            <person name="Pangilinan J."/>
            <person name="Pereira M.F."/>
            <person name="Perotto S."/>
            <person name="Peter M."/>
            <person name="Pfister S."/>
            <person name="Riley R."/>
            <person name="Sitrit Y."/>
            <person name="Stielow J.B."/>
            <person name="Szollosi G."/>
            <person name="Zifcakova L."/>
            <person name="Stursova M."/>
            <person name="Spatafora J.W."/>
            <person name="Tedersoo L."/>
            <person name="Vaario L.M."/>
            <person name="Yamada A."/>
            <person name="Yan M."/>
            <person name="Wang P."/>
            <person name="Xu J."/>
            <person name="Bruns T."/>
            <person name="Baldrian P."/>
            <person name="Vilgalys R."/>
            <person name="Dunand C."/>
            <person name="Henrissat B."/>
            <person name="Grigoriev I.V."/>
            <person name="Hibbett D."/>
            <person name="Nagy L.G."/>
            <person name="Martin F.M."/>
        </authorList>
    </citation>
    <scope>NUCLEOTIDE SEQUENCE</scope>
    <source>
        <strain evidence="2">UP504</strain>
    </source>
</reference>
<protein>
    <submittedName>
        <fullName evidence="2">Uncharacterized protein</fullName>
    </submittedName>
</protein>
<evidence type="ECO:0000313" key="2">
    <source>
        <dbReference type="EMBL" id="KAF9514668.1"/>
    </source>
</evidence>
<dbReference type="AlphaFoldDB" id="A0A9P6AZ33"/>
<comment type="caution">
    <text evidence="2">The sequence shown here is derived from an EMBL/GenBank/DDBJ whole genome shotgun (WGS) entry which is preliminary data.</text>
</comment>
<evidence type="ECO:0000256" key="1">
    <source>
        <dbReference type="SAM" id="MobiDB-lite"/>
    </source>
</evidence>